<keyword evidence="2" id="KW-0472">Membrane</keyword>
<reference evidence="3 4" key="1">
    <citation type="submission" date="2024-02" db="EMBL/GenBank/DDBJ databases">
        <title>Bacteria isolated from the canopy kelp, Nereocystis luetkeana.</title>
        <authorList>
            <person name="Pfister C.A."/>
            <person name="Younker I.T."/>
            <person name="Light S.H."/>
        </authorList>
    </citation>
    <scope>NUCLEOTIDE SEQUENCE [LARGE SCALE GENOMIC DNA]</scope>
    <source>
        <strain evidence="3 4">TI.1.15</strain>
    </source>
</reference>
<dbReference type="RefSeq" id="WP_341634143.1">
    <property type="nucleotide sequence ID" value="NZ_JBANDX010000001.1"/>
</dbReference>
<name>A0ABU9FLL4_9VIBR</name>
<evidence type="ECO:0000313" key="3">
    <source>
        <dbReference type="EMBL" id="MEL0607075.1"/>
    </source>
</evidence>
<protein>
    <submittedName>
        <fullName evidence="3">Uncharacterized protein</fullName>
    </submittedName>
</protein>
<organism evidence="3 4">
    <name type="scientific">Vibrio echinoideorum</name>
    <dbReference type="NCBI Taxonomy" id="2100116"/>
    <lineage>
        <taxon>Bacteria</taxon>
        <taxon>Pseudomonadati</taxon>
        <taxon>Pseudomonadota</taxon>
        <taxon>Gammaproteobacteria</taxon>
        <taxon>Vibrionales</taxon>
        <taxon>Vibrionaceae</taxon>
        <taxon>Vibrio</taxon>
    </lineage>
</organism>
<comment type="caution">
    <text evidence="3">The sequence shown here is derived from an EMBL/GenBank/DDBJ whole genome shotgun (WGS) entry which is preliminary data.</text>
</comment>
<sequence length="224" mass="25564">MTIFGICITALYVLAIVFFRWESFGELRTIPLNELGDFLAGVFGPLTIFWLILGYVQQQKELQQNTKALELQANELKRSVEQHKELVKATYEQVQLDKDALELERAREKKKDLPDISVVSARKTMGVGTTNHFELQLKNSGKVASKVQPLFNPPLKQVSEHYIMDFLDTGELRSIKWDDDKSGKMPKVLVLNILYTAANGSQHTKVYKLGINPDTYRFDVEQIS</sequence>
<evidence type="ECO:0000256" key="2">
    <source>
        <dbReference type="SAM" id="Phobius"/>
    </source>
</evidence>
<keyword evidence="4" id="KW-1185">Reference proteome</keyword>
<dbReference type="Proteomes" id="UP001377160">
    <property type="component" value="Unassembled WGS sequence"/>
</dbReference>
<evidence type="ECO:0000256" key="1">
    <source>
        <dbReference type="SAM" id="Coils"/>
    </source>
</evidence>
<feature type="coiled-coil region" evidence="1">
    <location>
        <begin position="59"/>
        <end position="111"/>
    </location>
</feature>
<dbReference type="EMBL" id="JBANDX010000001">
    <property type="protein sequence ID" value="MEL0607075.1"/>
    <property type="molecule type" value="Genomic_DNA"/>
</dbReference>
<keyword evidence="2" id="KW-0812">Transmembrane</keyword>
<evidence type="ECO:0000313" key="4">
    <source>
        <dbReference type="Proteomes" id="UP001377160"/>
    </source>
</evidence>
<feature type="transmembrane region" description="Helical" evidence="2">
    <location>
        <begin position="39"/>
        <end position="56"/>
    </location>
</feature>
<keyword evidence="1" id="KW-0175">Coiled coil</keyword>
<accession>A0ABU9FLL4</accession>
<proteinExistence type="predicted"/>
<gene>
    <name evidence="3" type="ORF">V8Z71_02050</name>
</gene>
<keyword evidence="2" id="KW-1133">Transmembrane helix</keyword>